<evidence type="ECO:0000256" key="3">
    <source>
        <dbReference type="ARBA" id="ARBA00023306"/>
    </source>
</evidence>
<evidence type="ECO:0000256" key="2">
    <source>
        <dbReference type="ARBA" id="ARBA00023242"/>
    </source>
</evidence>
<dbReference type="PANTHER" id="PTHR22940:SF4">
    <property type="entry name" value="PROTEIN TIMELESS HOMOLOG"/>
    <property type="match status" value="1"/>
</dbReference>
<dbReference type="Pfam" id="PF04821">
    <property type="entry name" value="TIMELESS"/>
    <property type="match status" value="1"/>
</dbReference>
<organism evidence="5 6">
    <name type="scientific">Strigamia maritima</name>
    <name type="common">European centipede</name>
    <name type="synonym">Geophilus maritimus</name>
    <dbReference type="NCBI Taxonomy" id="126957"/>
    <lineage>
        <taxon>Eukaryota</taxon>
        <taxon>Metazoa</taxon>
        <taxon>Ecdysozoa</taxon>
        <taxon>Arthropoda</taxon>
        <taxon>Myriapoda</taxon>
        <taxon>Chilopoda</taxon>
        <taxon>Pleurostigmophora</taxon>
        <taxon>Geophilomorpha</taxon>
        <taxon>Linotaeniidae</taxon>
        <taxon>Strigamia</taxon>
    </lineage>
</organism>
<reference evidence="5" key="2">
    <citation type="submission" date="2015-02" db="UniProtKB">
        <authorList>
            <consortium name="EnsemblMetazoa"/>
        </authorList>
    </citation>
    <scope>IDENTIFICATION</scope>
</reference>
<name>T1IWD6_STRMM</name>
<dbReference type="EMBL" id="JH431612">
    <property type="status" value="NOT_ANNOTATED_CDS"/>
    <property type="molecule type" value="Genomic_DNA"/>
</dbReference>
<proteinExistence type="predicted"/>
<dbReference type="GO" id="GO:0009649">
    <property type="term" value="P:entrainment of circadian clock"/>
    <property type="evidence" value="ECO:0007669"/>
    <property type="project" value="TreeGrafter"/>
</dbReference>
<reference evidence="6" key="1">
    <citation type="submission" date="2011-05" db="EMBL/GenBank/DDBJ databases">
        <authorList>
            <person name="Richards S.R."/>
            <person name="Qu J."/>
            <person name="Jiang H."/>
            <person name="Jhangiani S.N."/>
            <person name="Agravi P."/>
            <person name="Goodspeed R."/>
            <person name="Gross S."/>
            <person name="Mandapat C."/>
            <person name="Jackson L."/>
            <person name="Mathew T."/>
            <person name="Pu L."/>
            <person name="Thornton R."/>
            <person name="Saada N."/>
            <person name="Wilczek-Boney K.B."/>
            <person name="Lee S."/>
            <person name="Kovar C."/>
            <person name="Wu Y."/>
            <person name="Scherer S.E."/>
            <person name="Worley K.C."/>
            <person name="Muzny D.M."/>
            <person name="Gibbs R."/>
        </authorList>
    </citation>
    <scope>NUCLEOTIDE SEQUENCE</scope>
    <source>
        <strain evidence="6">Brora</strain>
    </source>
</reference>
<keyword evidence="2" id="KW-0539">Nucleus</keyword>
<dbReference type="GO" id="GO:0006281">
    <property type="term" value="P:DNA repair"/>
    <property type="evidence" value="ECO:0007669"/>
    <property type="project" value="TreeGrafter"/>
</dbReference>
<dbReference type="STRING" id="126957.T1IWD6"/>
<dbReference type="AlphaFoldDB" id="T1IWD6"/>
<accession>T1IWD6</accession>
<dbReference type="HOGENOM" id="CLU_003493_0_0_1"/>
<dbReference type="GO" id="GO:0043111">
    <property type="term" value="P:replication fork arrest"/>
    <property type="evidence" value="ECO:0007669"/>
    <property type="project" value="TreeGrafter"/>
</dbReference>
<dbReference type="GO" id="GO:0000076">
    <property type="term" value="P:DNA replication checkpoint signaling"/>
    <property type="evidence" value="ECO:0007669"/>
    <property type="project" value="TreeGrafter"/>
</dbReference>
<dbReference type="Proteomes" id="UP000014500">
    <property type="component" value="Unassembled WGS sequence"/>
</dbReference>
<dbReference type="OMA" id="MEHYYEM"/>
<keyword evidence="6" id="KW-1185">Reference proteome</keyword>
<evidence type="ECO:0000313" key="5">
    <source>
        <dbReference type="EnsemblMetazoa" id="SMAR005503-PA"/>
    </source>
</evidence>
<evidence type="ECO:0000256" key="1">
    <source>
        <dbReference type="ARBA" id="ARBA00004123"/>
    </source>
</evidence>
<dbReference type="eggNOG" id="KOG1974">
    <property type="taxonomic scope" value="Eukaryota"/>
</dbReference>
<keyword evidence="3" id="KW-0131">Cell cycle</keyword>
<dbReference type="PANTHER" id="PTHR22940">
    <property type="entry name" value="TIMEOUT/TIMELESS-2"/>
    <property type="match status" value="1"/>
</dbReference>
<dbReference type="EnsemblMetazoa" id="SMAR005503-RA">
    <property type="protein sequence ID" value="SMAR005503-PA"/>
    <property type="gene ID" value="SMAR005503"/>
</dbReference>
<sequence length="682" mass="79532">MSSLMSGELQATCSALGYSDGDKYFTEPDCTYALKDLIRYLKHDDENHTVRRELGTMKIMVTDLLPLFKNYWEDKTLLDIVLRLLVNLTNPALVLYEDIPIDRILRNHYLEIVHHLQCYKQAFQEEKIFNILTNKLGHLFELDWEHRQEEDRLIIERILILVRNVLHIPPNPQEEKRTDNDASVHDNVLWALHKSGMENILLYVANSKDESNFCVHVIEIISLMFREQNASQLAKSGEARTERDKQKDIDELANLRNRESSEKRGKLMKFNNQRHSRFGGTFTVKNLKSISDNELICHSPLVEAASLSFGQNKSITKRPRNRALAQETDIFRTSTLHIRLFLKEFCTTFLNTAYNSIMNVVKDNLVRQKVEEHDETYYMWTMRFFMEFNRVHNFQVDLVSETVSLQTFHFIQTEIDKNLEMIRVEDKKKTALWAKRLHYSVKAYAELINTLVAMGTVKSSQVRNSLRVLKGNIFYLTEYRELPLLLLHNYNELVMPKSYLTDVIELTHAFLKLLQEFSKGSSHLIVKDKTKKKKLEKRRPRIKPIKEIATPSLDIDYFFIFTYDSAPEVITPDLESKWENIANDVSAAVQGHLPLADDVQPFDAASDRSMENQWSVFADTMRKIQFSLRESNISVAVALFRAAREIWPEDCAFGTSDIQPEEEFLALREIFFAPLPEDGIKY</sequence>
<feature type="domain" description="Timeless N-terminal" evidence="4">
    <location>
        <begin position="23"/>
        <end position="284"/>
    </location>
</feature>
<evidence type="ECO:0000313" key="6">
    <source>
        <dbReference type="Proteomes" id="UP000014500"/>
    </source>
</evidence>
<evidence type="ECO:0000259" key="4">
    <source>
        <dbReference type="Pfam" id="PF04821"/>
    </source>
</evidence>
<dbReference type="GO" id="GO:0003677">
    <property type="term" value="F:DNA binding"/>
    <property type="evidence" value="ECO:0007669"/>
    <property type="project" value="TreeGrafter"/>
</dbReference>
<dbReference type="InterPro" id="IPR044998">
    <property type="entry name" value="Timeless"/>
</dbReference>
<protein>
    <recommendedName>
        <fullName evidence="4">Timeless N-terminal domain-containing protein</fullName>
    </recommendedName>
</protein>
<dbReference type="GO" id="GO:0031298">
    <property type="term" value="C:replication fork protection complex"/>
    <property type="evidence" value="ECO:0007669"/>
    <property type="project" value="TreeGrafter"/>
</dbReference>
<dbReference type="InterPro" id="IPR006906">
    <property type="entry name" value="Timeless_N"/>
</dbReference>
<dbReference type="PhylomeDB" id="T1IWD6"/>
<comment type="subcellular location">
    <subcellularLocation>
        <location evidence="1">Nucleus</location>
    </subcellularLocation>
</comment>